<dbReference type="PANTHER" id="PTHR21445:SF0">
    <property type="entry name" value="APURINIC-APYRIMIDINIC ENDONUCLEASE"/>
    <property type="match status" value="1"/>
</dbReference>
<keyword evidence="2 7" id="KW-0479">Metal-binding</keyword>
<dbReference type="Pfam" id="PF01261">
    <property type="entry name" value="AP_endonuc_2"/>
    <property type="match status" value="1"/>
</dbReference>
<comment type="function">
    <text evidence="7">Endonuclease IV plays a role in DNA repair. It cleaves phosphodiester bonds at apurinic or apyrimidinic (AP) sites, generating a 3'-hydroxyl group and a 5'-terminal sugar phosphate.</text>
</comment>
<dbReference type="GO" id="GO:0003677">
    <property type="term" value="F:DNA binding"/>
    <property type="evidence" value="ECO:0007669"/>
    <property type="project" value="InterPro"/>
</dbReference>
<dbReference type="GO" id="GO:0008833">
    <property type="term" value="F:deoxyribonuclease IV (phage-T4-induced) activity"/>
    <property type="evidence" value="ECO:0007669"/>
    <property type="project" value="UniProtKB-UniRule"/>
</dbReference>
<evidence type="ECO:0000256" key="1">
    <source>
        <dbReference type="ARBA" id="ARBA00005340"/>
    </source>
</evidence>
<feature type="binding site" evidence="7">
    <location>
        <position position="107"/>
    </location>
    <ligand>
        <name>Zn(2+)</name>
        <dbReference type="ChEBI" id="CHEBI:29105"/>
        <label>1</label>
    </ligand>
</feature>
<evidence type="ECO:0000256" key="4">
    <source>
        <dbReference type="ARBA" id="ARBA00022801"/>
    </source>
</evidence>
<feature type="binding site" evidence="7">
    <location>
        <position position="227"/>
    </location>
    <ligand>
        <name>Zn(2+)</name>
        <dbReference type="ChEBI" id="CHEBI:29105"/>
        <label>3</label>
    </ligand>
</feature>
<dbReference type="FunFam" id="3.20.20.150:FF:000001">
    <property type="entry name" value="Probable endonuclease 4"/>
    <property type="match status" value="1"/>
</dbReference>
<dbReference type="HAMAP" id="MF_00152">
    <property type="entry name" value="Nfo"/>
    <property type="match status" value="1"/>
</dbReference>
<protein>
    <recommendedName>
        <fullName evidence="7">Probable endonuclease 4</fullName>
        <ecNumber evidence="7">3.1.21.2</ecNumber>
    </recommendedName>
    <alternativeName>
        <fullName evidence="7">Endodeoxyribonuclease IV</fullName>
    </alternativeName>
    <alternativeName>
        <fullName evidence="7">Endonuclease IV</fullName>
    </alternativeName>
</protein>
<evidence type="ECO:0000256" key="5">
    <source>
        <dbReference type="ARBA" id="ARBA00022833"/>
    </source>
</evidence>
<feature type="binding site" evidence="7">
    <location>
        <position position="143"/>
    </location>
    <ligand>
        <name>Zn(2+)</name>
        <dbReference type="ChEBI" id="CHEBI:29105"/>
        <label>2</label>
    </ligand>
</feature>
<organism evidence="9 10">
    <name type="scientific">Methanogenium marinum</name>
    <dbReference type="NCBI Taxonomy" id="348610"/>
    <lineage>
        <taxon>Archaea</taxon>
        <taxon>Methanobacteriati</taxon>
        <taxon>Methanobacteriota</taxon>
        <taxon>Stenosarchaea group</taxon>
        <taxon>Methanomicrobia</taxon>
        <taxon>Methanomicrobiales</taxon>
        <taxon>Methanomicrobiaceae</taxon>
        <taxon>Methanogenium</taxon>
    </lineage>
</organism>
<accession>A0A9Q4PVE4</accession>
<keyword evidence="6 7" id="KW-0234">DNA repair</keyword>
<feature type="binding site" evidence="7">
    <location>
        <position position="177"/>
    </location>
    <ligand>
        <name>Zn(2+)</name>
        <dbReference type="ChEBI" id="CHEBI:29105"/>
        <label>2</label>
    </ligand>
</feature>
<keyword evidence="4 7" id="KW-0378">Hydrolase</keyword>
<feature type="binding site" evidence="7">
    <location>
        <position position="214"/>
    </location>
    <ligand>
        <name>Zn(2+)</name>
        <dbReference type="ChEBI" id="CHEBI:29105"/>
        <label>2</label>
    </ligand>
</feature>
<feature type="binding site" evidence="7">
    <location>
        <position position="67"/>
    </location>
    <ligand>
        <name>Zn(2+)</name>
        <dbReference type="ChEBI" id="CHEBI:29105"/>
        <label>1</label>
    </ligand>
</feature>
<dbReference type="GO" id="GO:0003906">
    <property type="term" value="F:DNA-(apurinic or apyrimidinic site) endonuclease activity"/>
    <property type="evidence" value="ECO:0007669"/>
    <property type="project" value="TreeGrafter"/>
</dbReference>
<dbReference type="CDD" id="cd00019">
    <property type="entry name" value="AP2Ec"/>
    <property type="match status" value="1"/>
</dbReference>
<evidence type="ECO:0000256" key="3">
    <source>
        <dbReference type="ARBA" id="ARBA00022763"/>
    </source>
</evidence>
<feature type="domain" description="Xylose isomerase-like TIM barrel" evidence="8">
    <location>
        <begin position="20"/>
        <end position="266"/>
    </location>
</feature>
<dbReference type="GO" id="GO:0008081">
    <property type="term" value="F:phosphoric diester hydrolase activity"/>
    <property type="evidence" value="ECO:0007669"/>
    <property type="project" value="TreeGrafter"/>
</dbReference>
<reference evidence="9" key="1">
    <citation type="submission" date="2022-01" db="EMBL/GenBank/DDBJ databases">
        <title>Draft genome of Methanogenium marinum DSM 15558.</title>
        <authorList>
            <person name="Chen S.-C."/>
            <person name="You Y.-T."/>
        </authorList>
    </citation>
    <scope>NUCLEOTIDE SEQUENCE</scope>
    <source>
        <strain evidence="9">DSM 15558</strain>
    </source>
</reference>
<dbReference type="InterPro" id="IPR013022">
    <property type="entry name" value="Xyl_isomerase-like_TIM-brl"/>
</dbReference>
<comment type="cofactor">
    <cofactor evidence="7">
        <name>Zn(2+)</name>
        <dbReference type="ChEBI" id="CHEBI:29105"/>
    </cofactor>
    <text evidence="7">Binds 3 Zn(2+) ions.</text>
</comment>
<proteinExistence type="inferred from homology"/>
<evidence type="ECO:0000313" key="9">
    <source>
        <dbReference type="EMBL" id="MDE4907930.1"/>
    </source>
</evidence>
<feature type="binding site" evidence="7">
    <location>
        <position position="180"/>
    </location>
    <ligand>
        <name>Zn(2+)</name>
        <dbReference type="ChEBI" id="CHEBI:29105"/>
        <label>3</label>
    </ligand>
</feature>
<dbReference type="AlphaFoldDB" id="A0A9Q4PVE4"/>
<dbReference type="EMBL" id="JAKELO010000002">
    <property type="protein sequence ID" value="MDE4907930.1"/>
    <property type="molecule type" value="Genomic_DNA"/>
</dbReference>
<gene>
    <name evidence="7" type="primary">nfo</name>
    <name evidence="9" type="ORF">L0665_04815</name>
</gene>
<name>A0A9Q4PVE4_9EURY</name>
<dbReference type="InterPro" id="IPR018246">
    <property type="entry name" value="AP_endonuc_F2_Zn_BS"/>
</dbReference>
<dbReference type="InterPro" id="IPR001719">
    <property type="entry name" value="AP_endonuc_2"/>
</dbReference>
<evidence type="ECO:0000256" key="7">
    <source>
        <dbReference type="HAMAP-Rule" id="MF_00152"/>
    </source>
</evidence>
<evidence type="ECO:0000256" key="2">
    <source>
        <dbReference type="ARBA" id="ARBA00022723"/>
    </source>
</evidence>
<keyword evidence="5 7" id="KW-0862">Zinc</keyword>
<evidence type="ECO:0000256" key="6">
    <source>
        <dbReference type="ARBA" id="ARBA00023204"/>
    </source>
</evidence>
<comment type="catalytic activity">
    <reaction evidence="7">
        <text>Endonucleolytic cleavage to 5'-phosphooligonucleotide end-products.</text>
        <dbReference type="EC" id="3.1.21.2"/>
    </reaction>
</comment>
<keyword evidence="10" id="KW-1185">Reference proteome</keyword>
<dbReference type="RefSeq" id="WP_274924572.1">
    <property type="nucleotide sequence ID" value="NZ_JAKELO010000002.1"/>
</dbReference>
<dbReference type="Gene3D" id="3.20.20.150">
    <property type="entry name" value="Divalent-metal-dependent TIM barrel enzymes"/>
    <property type="match status" value="1"/>
</dbReference>
<evidence type="ECO:0000259" key="8">
    <source>
        <dbReference type="Pfam" id="PF01261"/>
    </source>
</evidence>
<feature type="binding site" evidence="7">
    <location>
        <position position="259"/>
    </location>
    <ligand>
        <name>Zn(2+)</name>
        <dbReference type="ChEBI" id="CHEBI:29105"/>
        <label>2</label>
    </ligand>
</feature>
<dbReference type="PANTHER" id="PTHR21445">
    <property type="entry name" value="ENDONUCLEASE IV ENDODEOXYRIBONUCLEASE IV"/>
    <property type="match status" value="1"/>
</dbReference>
<keyword evidence="7" id="KW-0540">Nuclease</keyword>
<feature type="binding site" evidence="7">
    <location>
        <position position="229"/>
    </location>
    <ligand>
        <name>Zn(2+)</name>
        <dbReference type="ChEBI" id="CHEBI:29105"/>
        <label>3</label>
    </ligand>
</feature>
<feature type="binding site" evidence="7">
    <location>
        <position position="143"/>
    </location>
    <ligand>
        <name>Zn(2+)</name>
        <dbReference type="ChEBI" id="CHEBI:29105"/>
        <label>1</label>
    </ligand>
</feature>
<evidence type="ECO:0000313" key="10">
    <source>
        <dbReference type="Proteomes" id="UP001143747"/>
    </source>
</evidence>
<dbReference type="SMART" id="SM00518">
    <property type="entry name" value="AP2Ec"/>
    <property type="match status" value="1"/>
</dbReference>
<keyword evidence="7" id="KW-0255">Endonuclease</keyword>
<dbReference type="SUPFAM" id="SSF51658">
    <property type="entry name" value="Xylose isomerase-like"/>
    <property type="match status" value="1"/>
</dbReference>
<comment type="caution">
    <text evidence="9">The sequence shown here is derived from an EMBL/GenBank/DDBJ whole genome shotgun (WGS) entry which is preliminary data.</text>
</comment>
<dbReference type="GO" id="GO:0006284">
    <property type="term" value="P:base-excision repair"/>
    <property type="evidence" value="ECO:0007669"/>
    <property type="project" value="TreeGrafter"/>
</dbReference>
<dbReference type="PROSITE" id="PS51432">
    <property type="entry name" value="AP_NUCLEASE_F2_4"/>
    <property type="match status" value="1"/>
</dbReference>
<dbReference type="EC" id="3.1.21.2" evidence="7"/>
<comment type="similarity">
    <text evidence="1 7">Belongs to the AP endonuclease 2 family.</text>
</comment>
<keyword evidence="3 7" id="KW-0227">DNA damage</keyword>
<sequence length="287" mass="31208">MINIGCHVSIAGSLAQAVSRAEERSCTTFQIFTRNPRGWKVKPLTEEAAETFRMVVKESGIDPVVAHMPYLPNPASPRTDVWEKSVEAIVGEVERCRMLGIPYLVTHLGSSLGSPTEEAQERAITAIGKGADASEGDVMILLENTAGTKNSIGTTFEEIVIIMEGVGGNGPVGVCFDTCHAFAAGFDLRTVETTNAVFRDFDATIGLSRLKVIHLNDTISELDGRRDRHEHIGLGTIGIEGIRSVVTHPALQNLPFICETPIDDRRDDRRNIACVRKIAGEEQEISV</sequence>
<dbReference type="NCBIfam" id="TIGR00587">
    <property type="entry name" value="nfo"/>
    <property type="match status" value="1"/>
</dbReference>
<dbReference type="PROSITE" id="PS00730">
    <property type="entry name" value="AP_NUCLEASE_F2_2"/>
    <property type="match status" value="1"/>
</dbReference>
<dbReference type="GO" id="GO:0008270">
    <property type="term" value="F:zinc ion binding"/>
    <property type="evidence" value="ECO:0007669"/>
    <property type="project" value="UniProtKB-UniRule"/>
</dbReference>
<dbReference type="Proteomes" id="UP001143747">
    <property type="component" value="Unassembled WGS sequence"/>
</dbReference>
<dbReference type="InterPro" id="IPR036237">
    <property type="entry name" value="Xyl_isomerase-like_sf"/>
</dbReference>